<accession>A0A1H0C1S4</accession>
<evidence type="ECO:0000313" key="2">
    <source>
        <dbReference type="Proteomes" id="UP000199182"/>
    </source>
</evidence>
<organism evidence="1 2">
    <name type="scientific">Acetanaerobacterium elongatum</name>
    <dbReference type="NCBI Taxonomy" id="258515"/>
    <lineage>
        <taxon>Bacteria</taxon>
        <taxon>Bacillati</taxon>
        <taxon>Bacillota</taxon>
        <taxon>Clostridia</taxon>
        <taxon>Eubacteriales</taxon>
        <taxon>Oscillospiraceae</taxon>
        <taxon>Acetanaerobacterium</taxon>
    </lineage>
</organism>
<protein>
    <recommendedName>
        <fullName evidence="3">Carbohydrate-binding domain-containing protein</fullName>
    </recommendedName>
</protein>
<dbReference type="AlphaFoldDB" id="A0A1H0C1S4"/>
<dbReference type="Proteomes" id="UP000199182">
    <property type="component" value="Unassembled WGS sequence"/>
</dbReference>
<proteinExistence type="predicted"/>
<reference evidence="1 2" key="1">
    <citation type="submission" date="2016-10" db="EMBL/GenBank/DDBJ databases">
        <authorList>
            <person name="de Groot N.N."/>
        </authorList>
    </citation>
    <scope>NUCLEOTIDE SEQUENCE [LARGE SCALE GENOMIC DNA]</scope>
    <source>
        <strain evidence="1 2">CGMCC 1.5012</strain>
    </source>
</reference>
<evidence type="ECO:0000313" key="1">
    <source>
        <dbReference type="EMBL" id="SDN51854.1"/>
    </source>
</evidence>
<dbReference type="EMBL" id="FNID01000021">
    <property type="protein sequence ID" value="SDN51854.1"/>
    <property type="molecule type" value="Genomic_DNA"/>
</dbReference>
<evidence type="ECO:0008006" key="3">
    <source>
        <dbReference type="Google" id="ProtNLM"/>
    </source>
</evidence>
<keyword evidence="2" id="KW-1185">Reference proteome</keyword>
<sequence>MQYKITIIEDLEPHNPQPEWDILPVAKLTQPSDATEQGIFAQAALCYQPGLGMMARLWAFEVGPARGETQNGEKSRLALALAPNPARPDDYLSVTFEPDGTLTAYTVINKNTLAIENTKSLSFLAFAGGDLQGEYWGGTFLLPQQLLNDSFGCSPYKSGDRITGNMLHTGMVEGAQATMAFFPISGKELSNPKQFGTFEFIHF</sequence>
<gene>
    <name evidence="1" type="ORF">SAMN05192585_12145</name>
</gene>
<name>A0A1H0C1S4_9FIRM</name>